<dbReference type="Gene3D" id="3.40.140.10">
    <property type="entry name" value="Cytidine Deaminase, domain 2"/>
    <property type="match status" value="1"/>
</dbReference>
<evidence type="ECO:0000259" key="3">
    <source>
        <dbReference type="Pfam" id="PF01398"/>
    </source>
</evidence>
<sequence>MSNRKVLLHPLVLLTASDLITRHRLREFPGPVAGLLLGQVDDVASTVTAEHAFTARLTPEFQLDQTKDWTTNRIQQYKDVHKNPELDVVGWFTLCPEAGPLRECEAIQKQLQTLGCRNPILLGVHSTAFTSDNAQKGRLPVTVYEDATGHDSSSSDKDTMQVDSSLSVTWTSIPHTIETDETEMIAINYVAKGAGSAAALLNTTGRQDNGISNSNSKASTSKGEIDDRSTSTNYTPEEEDQLTELQTRLNSIRVLQSRLQLLTSFMQTQLSDSTPSPADIKYTQEIQSLLTRLSLLTPIIPSDRKTYQEAALSQANDVEISQLLSLLGNDTQGLSELGRKFVAVEQNKSAKGKGRPSNGKESGNAFDAIGGFGGRMGMNMNNAGHGAMLV</sequence>
<dbReference type="OrthoDB" id="1378at2759"/>
<evidence type="ECO:0000256" key="2">
    <source>
        <dbReference type="SAM" id="MobiDB-lite"/>
    </source>
</evidence>
<protein>
    <recommendedName>
        <fullName evidence="3">JAB1/MPN/MOV34 metalloenzyme domain-containing protein</fullName>
    </recommendedName>
</protein>
<feature type="region of interest" description="Disordered" evidence="2">
    <location>
        <begin position="204"/>
        <end position="239"/>
    </location>
</feature>
<comment type="similarity">
    <text evidence="1">Belongs to the peptidase M67A family. CSN6 subfamily.</text>
</comment>
<name>A0A8T0CEX1_CORYI</name>
<gene>
    <name evidence="4" type="ORF">BT93_L0120</name>
</gene>
<proteinExistence type="inferred from homology"/>
<dbReference type="InterPro" id="IPR000555">
    <property type="entry name" value="JAMM/MPN+_dom"/>
</dbReference>
<keyword evidence="5" id="KW-1185">Reference proteome</keyword>
<evidence type="ECO:0000313" key="4">
    <source>
        <dbReference type="EMBL" id="KAF7845903.1"/>
    </source>
</evidence>
<dbReference type="Pfam" id="PF01398">
    <property type="entry name" value="JAB"/>
    <property type="match status" value="1"/>
</dbReference>
<organism evidence="4 5">
    <name type="scientific">Corymbia citriodora subsp. variegata</name>
    <dbReference type="NCBI Taxonomy" id="360336"/>
    <lineage>
        <taxon>Eukaryota</taxon>
        <taxon>Viridiplantae</taxon>
        <taxon>Streptophyta</taxon>
        <taxon>Embryophyta</taxon>
        <taxon>Tracheophyta</taxon>
        <taxon>Spermatophyta</taxon>
        <taxon>Magnoliopsida</taxon>
        <taxon>eudicotyledons</taxon>
        <taxon>Gunneridae</taxon>
        <taxon>Pentapetalae</taxon>
        <taxon>rosids</taxon>
        <taxon>malvids</taxon>
        <taxon>Myrtales</taxon>
        <taxon>Myrtaceae</taxon>
        <taxon>Myrtoideae</taxon>
        <taxon>Eucalypteae</taxon>
        <taxon>Corymbia</taxon>
    </lineage>
</organism>
<feature type="domain" description="JAB1/MPN/MOV34 metalloenzyme" evidence="3">
    <location>
        <begin position="2"/>
        <end position="99"/>
    </location>
</feature>
<dbReference type="GO" id="GO:0008237">
    <property type="term" value="F:metallopeptidase activity"/>
    <property type="evidence" value="ECO:0007669"/>
    <property type="project" value="InterPro"/>
</dbReference>
<dbReference type="EMBL" id="MU098077">
    <property type="protein sequence ID" value="KAF7845903.1"/>
    <property type="molecule type" value="Genomic_DNA"/>
</dbReference>
<dbReference type="Proteomes" id="UP000806378">
    <property type="component" value="Unassembled WGS sequence"/>
</dbReference>
<dbReference type="AlphaFoldDB" id="A0A8T0CEX1"/>
<dbReference type="PANTHER" id="PTHR10540:SF8">
    <property type="entry name" value="COP9 SIGNALOSOME COMPLEX SUBUNIT 6"/>
    <property type="match status" value="1"/>
</dbReference>
<dbReference type="Gramene" id="rna-gnl|WGS:JABURB|Cocit.L0120.1">
    <property type="protein sequence ID" value="cds-KAF7845903.1"/>
    <property type="gene ID" value="gene-BT93_L0120"/>
</dbReference>
<feature type="compositionally biased region" description="Polar residues" evidence="2">
    <location>
        <begin position="204"/>
        <end position="222"/>
    </location>
</feature>
<evidence type="ECO:0000313" key="5">
    <source>
        <dbReference type="Proteomes" id="UP000806378"/>
    </source>
</evidence>
<evidence type="ECO:0000256" key="1">
    <source>
        <dbReference type="ARBA" id="ARBA00010893"/>
    </source>
</evidence>
<accession>A0A8T0CEX1</accession>
<reference evidence="4" key="1">
    <citation type="submission" date="2020-05" db="EMBL/GenBank/DDBJ databases">
        <title>WGS assembly of Corymbia citriodora subspecies variegata.</title>
        <authorList>
            <person name="Barry K."/>
            <person name="Hundley H."/>
            <person name="Shu S."/>
            <person name="Jenkins J."/>
            <person name="Grimwood J."/>
            <person name="Baten A."/>
        </authorList>
    </citation>
    <scope>NUCLEOTIDE SEQUENCE</scope>
    <source>
        <strain evidence="4">CV2-018</strain>
    </source>
</reference>
<dbReference type="PANTHER" id="PTHR10540">
    <property type="entry name" value="EUKARYOTIC TRANSLATION INITIATION FACTOR 3 SUBUNIT F-RELATED"/>
    <property type="match status" value="1"/>
</dbReference>
<dbReference type="GO" id="GO:0008180">
    <property type="term" value="C:COP9 signalosome"/>
    <property type="evidence" value="ECO:0007669"/>
    <property type="project" value="TreeGrafter"/>
</dbReference>
<comment type="caution">
    <text evidence="4">The sequence shown here is derived from an EMBL/GenBank/DDBJ whole genome shotgun (WGS) entry which is preliminary data.</text>
</comment>